<feature type="transmembrane region" description="Helical" evidence="1">
    <location>
        <begin position="198"/>
        <end position="218"/>
    </location>
</feature>
<keyword evidence="1" id="KW-0472">Membrane</keyword>
<keyword evidence="3" id="KW-1185">Reference proteome</keyword>
<evidence type="ECO:0000313" key="2">
    <source>
        <dbReference type="EnsemblMetazoa" id="AMAM023657-PA"/>
    </source>
</evidence>
<proteinExistence type="predicted"/>
<reference evidence="2" key="2">
    <citation type="submission" date="2020-05" db="UniProtKB">
        <authorList>
            <consortium name="EnsemblMetazoa"/>
        </authorList>
    </citation>
    <scope>IDENTIFICATION</scope>
    <source>
        <strain evidence="2">maculatus3</strain>
    </source>
</reference>
<sequence length="451" mass="51220">MQKLKVKYPASARAQKYSKNPTYHEHSLLDRGMCVEACVNLVNSFNSSLKATFDTEPITVKPYHLLSIPSEQELPQHVARYGRILNVCVNYHLQQRYNLTGYSVLERCITADSHRPALDAYHVLFGLIVVILCGVVGYASCTDWRHSQTPSNNNNETDHKTTAGRDGFWTEFSLRRTWTQLIGAPKSNLQRDFAFVEIFRMLSVLIILAIHVSMCFTAGPTANMRPLEEFYARTLSLIAVHTFFTISGIMLAVHFLEHAATKTHRIGWSFLWKGIVMRQLRFVFYAHPALKNDYMLSHPHTCSYFSGLFAGIAYHRYRKASIPALAKGTTAWLLKRVPPTLVLLQAAFSPLFYGLDYSEPMLWNAIYGAVHRCCWGAMCATGILYGATVWQGRHSWLLYHPVLQTLSKLSFGAFMVQFNVLKSLTQNATGNGIDFSWKIFEQPNLNTMAKK</sequence>
<feature type="transmembrane region" description="Helical" evidence="1">
    <location>
        <begin position="120"/>
        <end position="140"/>
    </location>
</feature>
<dbReference type="EnsemblMetazoa" id="AMAM023657-RA">
    <property type="protein sequence ID" value="AMAM023657-PA"/>
    <property type="gene ID" value="AMAM023657"/>
</dbReference>
<reference evidence="3" key="1">
    <citation type="submission" date="2013-09" db="EMBL/GenBank/DDBJ databases">
        <title>The Genome Sequence of Anopheles maculatus species B.</title>
        <authorList>
            <consortium name="The Broad Institute Genomics Platform"/>
            <person name="Neafsey D.E."/>
            <person name="Besansky N."/>
            <person name="Howell P."/>
            <person name="Walton C."/>
            <person name="Young S.K."/>
            <person name="Zeng Q."/>
            <person name="Gargeya S."/>
            <person name="Fitzgerald M."/>
            <person name="Haas B."/>
            <person name="Abouelleil A."/>
            <person name="Allen A.W."/>
            <person name="Alvarado L."/>
            <person name="Arachchi H.M."/>
            <person name="Berlin A.M."/>
            <person name="Chapman S.B."/>
            <person name="Gainer-Dewar J."/>
            <person name="Goldberg J."/>
            <person name="Griggs A."/>
            <person name="Gujja S."/>
            <person name="Hansen M."/>
            <person name="Howarth C."/>
            <person name="Imamovic A."/>
            <person name="Ireland A."/>
            <person name="Larimer J."/>
            <person name="McCowan C."/>
            <person name="Murphy C."/>
            <person name="Pearson M."/>
            <person name="Poon T.W."/>
            <person name="Priest M."/>
            <person name="Roberts A."/>
            <person name="Saif S."/>
            <person name="Shea T."/>
            <person name="Sisk P."/>
            <person name="Sykes S."/>
            <person name="Wortman J."/>
            <person name="Nusbaum C."/>
            <person name="Birren B."/>
        </authorList>
    </citation>
    <scope>NUCLEOTIDE SEQUENCE [LARGE SCALE GENOMIC DNA]</scope>
    <source>
        <strain evidence="3">maculatus3</strain>
    </source>
</reference>
<accession>A0A182TBS5</accession>
<evidence type="ECO:0008006" key="4">
    <source>
        <dbReference type="Google" id="ProtNLM"/>
    </source>
</evidence>
<dbReference type="InterPro" id="IPR052728">
    <property type="entry name" value="O2_lipid_transport_reg"/>
</dbReference>
<keyword evidence="1" id="KW-1133">Transmembrane helix</keyword>
<dbReference type="PANTHER" id="PTHR11161:SF22">
    <property type="entry name" value="ACYLTRANSFERASE 3 DOMAIN-CONTAINING PROTEIN-RELATED"/>
    <property type="match status" value="1"/>
</dbReference>
<name>A0A182TBS5_9DIPT</name>
<organism evidence="2 3">
    <name type="scientific">Anopheles maculatus</name>
    <dbReference type="NCBI Taxonomy" id="74869"/>
    <lineage>
        <taxon>Eukaryota</taxon>
        <taxon>Metazoa</taxon>
        <taxon>Ecdysozoa</taxon>
        <taxon>Arthropoda</taxon>
        <taxon>Hexapoda</taxon>
        <taxon>Insecta</taxon>
        <taxon>Pterygota</taxon>
        <taxon>Neoptera</taxon>
        <taxon>Endopterygota</taxon>
        <taxon>Diptera</taxon>
        <taxon>Nematocera</taxon>
        <taxon>Culicoidea</taxon>
        <taxon>Culicidae</taxon>
        <taxon>Anophelinae</taxon>
        <taxon>Anopheles</taxon>
        <taxon>Anopheles maculatus group</taxon>
    </lineage>
</organism>
<evidence type="ECO:0000256" key="1">
    <source>
        <dbReference type="SAM" id="Phobius"/>
    </source>
</evidence>
<dbReference type="VEuPathDB" id="VectorBase:AMAM023657"/>
<dbReference type="Proteomes" id="UP000075901">
    <property type="component" value="Unassembled WGS sequence"/>
</dbReference>
<keyword evidence="1" id="KW-0812">Transmembrane</keyword>
<dbReference type="AlphaFoldDB" id="A0A182TBS5"/>
<protein>
    <recommendedName>
        <fullName evidence="4">Acyltransferase 3 domain-containing protein</fullName>
    </recommendedName>
</protein>
<evidence type="ECO:0000313" key="3">
    <source>
        <dbReference type="Proteomes" id="UP000075901"/>
    </source>
</evidence>
<dbReference type="PANTHER" id="PTHR11161">
    <property type="entry name" value="O-ACYLTRANSFERASE"/>
    <property type="match status" value="1"/>
</dbReference>
<feature type="transmembrane region" description="Helical" evidence="1">
    <location>
        <begin position="230"/>
        <end position="256"/>
    </location>
</feature>